<feature type="modified residue" description="4-aspartylphosphate" evidence="6">
    <location>
        <position position="60"/>
    </location>
</feature>
<keyword evidence="11" id="KW-1185">Reference proteome</keyword>
<dbReference type="CDD" id="cd00383">
    <property type="entry name" value="trans_reg_C"/>
    <property type="match status" value="1"/>
</dbReference>
<name>A8H8Q4_SHEPA</name>
<dbReference type="Gene3D" id="1.10.10.10">
    <property type="entry name" value="Winged helix-like DNA-binding domain superfamily/Winged helix DNA-binding domain"/>
    <property type="match status" value="1"/>
</dbReference>
<dbReference type="SMART" id="SM00448">
    <property type="entry name" value="REC"/>
    <property type="match status" value="1"/>
</dbReference>
<keyword evidence="5" id="KW-0804">Transcription</keyword>
<dbReference type="KEGG" id="spl:Spea_3630"/>
<dbReference type="Pfam" id="PF00072">
    <property type="entry name" value="Response_reg"/>
    <property type="match status" value="1"/>
</dbReference>
<dbReference type="HOGENOM" id="CLU_000445_30_1_6"/>
<dbReference type="SMART" id="SM00862">
    <property type="entry name" value="Trans_reg_C"/>
    <property type="match status" value="1"/>
</dbReference>
<dbReference type="GO" id="GO:0000976">
    <property type="term" value="F:transcription cis-regulatory region binding"/>
    <property type="evidence" value="ECO:0007669"/>
    <property type="project" value="TreeGrafter"/>
</dbReference>
<dbReference type="GO" id="GO:0006355">
    <property type="term" value="P:regulation of DNA-templated transcription"/>
    <property type="evidence" value="ECO:0007669"/>
    <property type="project" value="InterPro"/>
</dbReference>
<evidence type="ECO:0000256" key="4">
    <source>
        <dbReference type="ARBA" id="ARBA00023125"/>
    </source>
</evidence>
<gene>
    <name evidence="10" type="ordered locus">Spea_3630</name>
</gene>
<feature type="domain" description="Response regulatory" evidence="8">
    <location>
        <begin position="11"/>
        <end position="125"/>
    </location>
</feature>
<dbReference type="SUPFAM" id="SSF46894">
    <property type="entry name" value="C-terminal effector domain of the bipartite response regulators"/>
    <property type="match status" value="1"/>
</dbReference>
<dbReference type="PANTHER" id="PTHR48111">
    <property type="entry name" value="REGULATOR OF RPOS"/>
    <property type="match status" value="1"/>
</dbReference>
<sequence length="233" mass="25796">MGNGLYTMTIKLLIIEDNSDVAGILGDFFEAKGMELDFADNGELGLSLAQAFDFDAIILDLMLPKLDGLSLCKALRSLGCSTPILMLTALDNKSDLLTGFDCGADDYLGKPFDLDVVDARVQALIKRHRGQVAQGVLKFGDIEINIAKHQASRHNMQLALTPITYQILLLLIKSAPNIVKREQIIEEIWGQTPPSSDILRSHMYQLRNQLDKPFKQPMLATVPKIGFRLQLGE</sequence>
<dbReference type="GO" id="GO:0005829">
    <property type="term" value="C:cytosol"/>
    <property type="evidence" value="ECO:0007669"/>
    <property type="project" value="TreeGrafter"/>
</dbReference>
<evidence type="ECO:0000256" key="1">
    <source>
        <dbReference type="ARBA" id="ARBA00022553"/>
    </source>
</evidence>
<dbReference type="Gene3D" id="3.40.50.2300">
    <property type="match status" value="1"/>
</dbReference>
<dbReference type="PANTHER" id="PTHR48111:SF22">
    <property type="entry name" value="REGULATOR OF RPOS"/>
    <property type="match status" value="1"/>
</dbReference>
<dbReference type="InterPro" id="IPR001867">
    <property type="entry name" value="OmpR/PhoB-type_DNA-bd"/>
</dbReference>
<evidence type="ECO:0000313" key="10">
    <source>
        <dbReference type="EMBL" id="ABV88941.1"/>
    </source>
</evidence>
<evidence type="ECO:0000259" key="8">
    <source>
        <dbReference type="PROSITE" id="PS50110"/>
    </source>
</evidence>
<feature type="DNA-binding region" description="OmpR/PhoB-type" evidence="7">
    <location>
        <begin position="134"/>
        <end position="231"/>
    </location>
</feature>
<dbReference type="InterPro" id="IPR036388">
    <property type="entry name" value="WH-like_DNA-bd_sf"/>
</dbReference>
<dbReference type="AlphaFoldDB" id="A8H8Q4"/>
<keyword evidence="4 7" id="KW-0238">DNA-binding</keyword>
<keyword evidence="3" id="KW-0805">Transcription regulation</keyword>
<evidence type="ECO:0000256" key="5">
    <source>
        <dbReference type="ARBA" id="ARBA00023163"/>
    </source>
</evidence>
<dbReference type="Proteomes" id="UP000002608">
    <property type="component" value="Chromosome"/>
</dbReference>
<dbReference type="EMBL" id="CP000851">
    <property type="protein sequence ID" value="ABV88941.1"/>
    <property type="molecule type" value="Genomic_DNA"/>
</dbReference>
<dbReference type="CDD" id="cd17574">
    <property type="entry name" value="REC_OmpR"/>
    <property type="match status" value="1"/>
</dbReference>
<dbReference type="GO" id="GO:0032993">
    <property type="term" value="C:protein-DNA complex"/>
    <property type="evidence" value="ECO:0007669"/>
    <property type="project" value="TreeGrafter"/>
</dbReference>
<dbReference type="Pfam" id="PF00486">
    <property type="entry name" value="Trans_reg_C"/>
    <property type="match status" value="1"/>
</dbReference>
<dbReference type="PROSITE" id="PS50110">
    <property type="entry name" value="RESPONSE_REGULATORY"/>
    <property type="match status" value="1"/>
</dbReference>
<evidence type="ECO:0000256" key="7">
    <source>
        <dbReference type="PROSITE-ProRule" id="PRU01091"/>
    </source>
</evidence>
<protein>
    <submittedName>
        <fullName evidence="10">Two component transcriptional regulator, winged helix family</fullName>
    </submittedName>
</protein>
<keyword evidence="2" id="KW-0902">Two-component regulatory system</keyword>
<proteinExistence type="predicted"/>
<dbReference type="GO" id="GO:0000156">
    <property type="term" value="F:phosphorelay response regulator activity"/>
    <property type="evidence" value="ECO:0007669"/>
    <property type="project" value="TreeGrafter"/>
</dbReference>
<dbReference type="InterPro" id="IPR001789">
    <property type="entry name" value="Sig_transdc_resp-reg_receiver"/>
</dbReference>
<evidence type="ECO:0000313" key="11">
    <source>
        <dbReference type="Proteomes" id="UP000002608"/>
    </source>
</evidence>
<evidence type="ECO:0000256" key="3">
    <source>
        <dbReference type="ARBA" id="ARBA00023015"/>
    </source>
</evidence>
<dbReference type="InterPro" id="IPR039420">
    <property type="entry name" value="WalR-like"/>
</dbReference>
<dbReference type="SUPFAM" id="SSF52172">
    <property type="entry name" value="CheY-like"/>
    <property type="match status" value="1"/>
</dbReference>
<dbReference type="STRING" id="398579.Spea_3630"/>
<dbReference type="InterPro" id="IPR011006">
    <property type="entry name" value="CheY-like_superfamily"/>
</dbReference>
<feature type="domain" description="OmpR/PhoB-type" evidence="9">
    <location>
        <begin position="134"/>
        <end position="231"/>
    </location>
</feature>
<evidence type="ECO:0000256" key="2">
    <source>
        <dbReference type="ARBA" id="ARBA00023012"/>
    </source>
</evidence>
<dbReference type="eggNOG" id="COG0745">
    <property type="taxonomic scope" value="Bacteria"/>
</dbReference>
<accession>A8H8Q4</accession>
<dbReference type="PROSITE" id="PS51755">
    <property type="entry name" value="OMPR_PHOB"/>
    <property type="match status" value="1"/>
</dbReference>
<reference evidence="10 11" key="1">
    <citation type="submission" date="2007-10" db="EMBL/GenBank/DDBJ databases">
        <title>Complete sequence of Shewanella pealeana ATCC 700345.</title>
        <authorList>
            <consortium name="US DOE Joint Genome Institute"/>
            <person name="Copeland A."/>
            <person name="Lucas S."/>
            <person name="Lapidus A."/>
            <person name="Barry K."/>
            <person name="Glavina del Rio T."/>
            <person name="Dalin E."/>
            <person name="Tice H."/>
            <person name="Pitluck S."/>
            <person name="Chertkov O."/>
            <person name="Brettin T."/>
            <person name="Bruce D."/>
            <person name="Detter J.C."/>
            <person name="Han C."/>
            <person name="Schmutz J."/>
            <person name="Larimer F."/>
            <person name="Land M."/>
            <person name="Hauser L."/>
            <person name="Kyrpides N."/>
            <person name="Kim E."/>
            <person name="Zhao J.-S.Z."/>
            <person name="Manno D."/>
            <person name="Hawari J."/>
            <person name="Richardson P."/>
        </authorList>
    </citation>
    <scope>NUCLEOTIDE SEQUENCE [LARGE SCALE GENOMIC DNA]</scope>
    <source>
        <strain evidence="11">ATCC 700345 / ANG-SQ1</strain>
    </source>
</reference>
<evidence type="ECO:0000256" key="6">
    <source>
        <dbReference type="PROSITE-ProRule" id="PRU00169"/>
    </source>
</evidence>
<organism evidence="10 11">
    <name type="scientific">Shewanella pealeana (strain ATCC 700345 / ANG-SQ1)</name>
    <dbReference type="NCBI Taxonomy" id="398579"/>
    <lineage>
        <taxon>Bacteria</taxon>
        <taxon>Pseudomonadati</taxon>
        <taxon>Pseudomonadota</taxon>
        <taxon>Gammaproteobacteria</taxon>
        <taxon>Alteromonadales</taxon>
        <taxon>Shewanellaceae</taxon>
        <taxon>Shewanella</taxon>
    </lineage>
</organism>
<evidence type="ECO:0000259" key="9">
    <source>
        <dbReference type="PROSITE" id="PS51755"/>
    </source>
</evidence>
<dbReference type="InterPro" id="IPR016032">
    <property type="entry name" value="Sig_transdc_resp-reg_C-effctor"/>
</dbReference>
<keyword evidence="1 6" id="KW-0597">Phosphoprotein</keyword>